<feature type="region of interest" description="Disordered" evidence="6">
    <location>
        <begin position="973"/>
        <end position="1002"/>
    </location>
</feature>
<dbReference type="GO" id="GO:0005886">
    <property type="term" value="C:plasma membrane"/>
    <property type="evidence" value="ECO:0007669"/>
    <property type="project" value="UniProtKB-SubCell"/>
</dbReference>
<feature type="compositionally biased region" description="Basic residues" evidence="6">
    <location>
        <begin position="881"/>
        <end position="890"/>
    </location>
</feature>
<feature type="transmembrane region" description="Helical" evidence="7">
    <location>
        <begin position="156"/>
        <end position="175"/>
    </location>
</feature>
<dbReference type="PANTHER" id="PTHR30509">
    <property type="entry name" value="P-HYDROXYBENZOIC ACID EFFLUX PUMP SUBUNIT-RELATED"/>
    <property type="match status" value="1"/>
</dbReference>
<evidence type="ECO:0000256" key="1">
    <source>
        <dbReference type="ARBA" id="ARBA00004651"/>
    </source>
</evidence>
<dbReference type="PANTHER" id="PTHR30509:SF38">
    <property type="entry name" value="FUSARIC ACID RESISTANCE PROTEIN-LIKE"/>
    <property type="match status" value="1"/>
</dbReference>
<name>A0A0S4JFT8_BODSA</name>
<evidence type="ECO:0000256" key="2">
    <source>
        <dbReference type="ARBA" id="ARBA00022475"/>
    </source>
</evidence>
<evidence type="ECO:0000256" key="3">
    <source>
        <dbReference type="ARBA" id="ARBA00022692"/>
    </source>
</evidence>
<keyword evidence="9" id="KW-1185">Reference proteome</keyword>
<feature type="transmembrane region" description="Helical" evidence="7">
    <location>
        <begin position="467"/>
        <end position="486"/>
    </location>
</feature>
<keyword evidence="4 7" id="KW-1133">Transmembrane helix</keyword>
<gene>
    <name evidence="8" type="ORF">BSAL_17460</name>
</gene>
<accession>A0A0S4JFT8</accession>
<dbReference type="VEuPathDB" id="TriTrypDB:BSAL_17460"/>
<reference evidence="9" key="1">
    <citation type="submission" date="2015-09" db="EMBL/GenBank/DDBJ databases">
        <authorList>
            <consortium name="Pathogen Informatics"/>
        </authorList>
    </citation>
    <scope>NUCLEOTIDE SEQUENCE [LARGE SCALE GENOMIC DNA]</scope>
    <source>
        <strain evidence="9">Lake Konstanz</strain>
    </source>
</reference>
<dbReference type="OMA" id="MFANETK"/>
<feature type="transmembrane region" description="Helical" evidence="7">
    <location>
        <begin position="628"/>
        <end position="644"/>
    </location>
</feature>
<dbReference type="EMBL" id="CYKH01001675">
    <property type="protein sequence ID" value="CUG88821.1"/>
    <property type="molecule type" value="Genomic_DNA"/>
</dbReference>
<dbReference type="OrthoDB" id="270705at2759"/>
<evidence type="ECO:0000256" key="5">
    <source>
        <dbReference type="ARBA" id="ARBA00023136"/>
    </source>
</evidence>
<keyword evidence="3 7" id="KW-0812">Transmembrane</keyword>
<comment type="subcellular location">
    <subcellularLocation>
        <location evidence="1">Cell membrane</location>
        <topology evidence="1">Multi-pass membrane protein</topology>
    </subcellularLocation>
</comment>
<organism evidence="8 9">
    <name type="scientific">Bodo saltans</name>
    <name type="common">Flagellated protozoan</name>
    <dbReference type="NCBI Taxonomy" id="75058"/>
    <lineage>
        <taxon>Eukaryota</taxon>
        <taxon>Discoba</taxon>
        <taxon>Euglenozoa</taxon>
        <taxon>Kinetoplastea</taxon>
        <taxon>Metakinetoplastina</taxon>
        <taxon>Eubodonida</taxon>
        <taxon>Bodonidae</taxon>
        <taxon>Bodo</taxon>
    </lineage>
</organism>
<evidence type="ECO:0000313" key="8">
    <source>
        <dbReference type="EMBL" id="CUG88821.1"/>
    </source>
</evidence>
<keyword evidence="2" id="KW-1003">Cell membrane</keyword>
<dbReference type="AlphaFoldDB" id="A0A0S4JFT8"/>
<evidence type="ECO:0000256" key="7">
    <source>
        <dbReference type="SAM" id="Phobius"/>
    </source>
</evidence>
<feature type="transmembrane region" description="Helical" evidence="7">
    <location>
        <begin position="498"/>
        <end position="521"/>
    </location>
</feature>
<feature type="transmembrane region" description="Helical" evidence="7">
    <location>
        <begin position="127"/>
        <end position="149"/>
    </location>
</feature>
<feature type="transmembrane region" description="Helical" evidence="7">
    <location>
        <begin position="80"/>
        <end position="99"/>
    </location>
</feature>
<evidence type="ECO:0000313" key="9">
    <source>
        <dbReference type="Proteomes" id="UP000051952"/>
    </source>
</evidence>
<protein>
    <submittedName>
        <fullName evidence="8">Transmembrane protein, putative</fullName>
    </submittedName>
</protein>
<evidence type="ECO:0000256" key="4">
    <source>
        <dbReference type="ARBA" id="ARBA00022989"/>
    </source>
</evidence>
<feature type="transmembrane region" description="Helical" evidence="7">
    <location>
        <begin position="599"/>
        <end position="616"/>
    </location>
</feature>
<proteinExistence type="predicted"/>
<evidence type="ECO:0000256" key="6">
    <source>
        <dbReference type="SAM" id="MobiDB-lite"/>
    </source>
</evidence>
<sequence length="1052" mass="118019">MYAPEEDSADIPLDELGFEAYIPEHPEGAHKLGVQVEVPSTPGVFEKITPWELEGLDLHRSCPAVNFAVSIRFWWLVESAVRVALVGLLPTAVLLYATYDNGHGPWKSQSLLIVGSLVGPLLRSETIGLQILYIGVYIRASLVWVPILTVATAIRLYDHLAASFIVYAAFIFLIASLMEGITRKLTMVFLTLMYMDFLRTRPLPGNEIRYVHLWAEVALGTAFGFVSALVPWPNLSSTFADRALQDVAKSTTTALQGLASSFWTDTNLTRNVQMVRVRFMLQSIENGIGEVKKHFVGAEHEWMLQSSQRRGLRMLKLDLFVKLHRNLVSIRRVVDIVRDKPATISHSERAVLFGNRLGKRITAVCVAVDELLYHINRSQTYDQLINNDYFEKVETAHKELEQEFQSARREYFFETHVEHLEEFVPLMTFYVFCVSQIVVTLTRVKAIALREHQTRHALGCGGMFKKFLMYAFEYFAFPLFATVPHFRNIFIRRCANDVRFIIEAVKISAAMVASLVFYYYIDSTYAFLSGPTIIAFTASATPAEALVNSVPRLTGTLSGVVVGFFIANNAETAVARVAGLTTFVFCCRLCADLKVIGPALMYASFIAVSQLSVIPLTESATMSRIQQSTFAIIIYMVITFVVFPCRPTTLIREAQSDAIIRIARAYESIITTFVETGETYQRHQQQQREKNAINGIAPADSNEPIQGDAVAPNKIDFPTAAFADIERQLNEIDRFLLASQNLIPLAVDEPRLIATPFPLRSMQDAQTALKKIVAIMRTMSESVRWLRERQQAPSPELTGYLRNVVPLAKDTIAELQKYTILMAKLVVDRRLDLSAELTKSSQAFSRMCNAFHRRKSHIFMHLLRDAITRAGVHQKTPGHSQLRRGHHHQPSSRVPYGGLERSQVDIWSDAAIRRTSPSIATHEDGGGCSRTPTVRNEDDALQLEAPHELTLLNSCGIEGEQPSQEGLELAGFDENAGESSEPSPSEGTHRRRPKRRSILENKVALPPTFTMPITSHDSESLHTMTFSIVLLATELRNLLVAVEDSLQHRHVL</sequence>
<dbReference type="Proteomes" id="UP000051952">
    <property type="component" value="Unassembled WGS sequence"/>
</dbReference>
<feature type="region of interest" description="Disordered" evidence="6">
    <location>
        <begin position="872"/>
        <end position="899"/>
    </location>
</feature>
<keyword evidence="5 7" id="KW-0472">Membrane</keyword>